<proteinExistence type="predicted"/>
<dbReference type="EMBL" id="MN740694">
    <property type="protein sequence ID" value="QHU07968.1"/>
    <property type="molecule type" value="Genomic_DNA"/>
</dbReference>
<sequence>MNIVTCPHCEMLVEIEEINCGIFRHGVFKGTNQQLEPHLLKEQCDALINNNQIYGCGKPFSVIIKDGILYAQSCDYV</sequence>
<accession>A0A6C0JVP0</accession>
<name>A0A6C0JVP0_9ZZZZ</name>
<dbReference type="AlphaFoldDB" id="A0A6C0JVP0"/>
<protein>
    <submittedName>
        <fullName evidence="1">Uncharacterized protein</fullName>
    </submittedName>
</protein>
<organism evidence="1">
    <name type="scientific">viral metagenome</name>
    <dbReference type="NCBI Taxonomy" id="1070528"/>
    <lineage>
        <taxon>unclassified sequences</taxon>
        <taxon>metagenomes</taxon>
        <taxon>organismal metagenomes</taxon>
    </lineage>
</organism>
<reference evidence="1" key="1">
    <citation type="journal article" date="2020" name="Nature">
        <title>Giant virus diversity and host interactions through global metagenomics.</title>
        <authorList>
            <person name="Schulz F."/>
            <person name="Roux S."/>
            <person name="Paez-Espino D."/>
            <person name="Jungbluth S."/>
            <person name="Walsh D.A."/>
            <person name="Denef V.J."/>
            <person name="McMahon K.D."/>
            <person name="Konstantinidis K.T."/>
            <person name="Eloe-Fadrosh E.A."/>
            <person name="Kyrpides N.C."/>
            <person name="Woyke T."/>
        </authorList>
    </citation>
    <scope>NUCLEOTIDE SEQUENCE</scope>
    <source>
        <strain evidence="1">GVMAG-S-1062768-28</strain>
    </source>
</reference>
<evidence type="ECO:0000313" key="1">
    <source>
        <dbReference type="EMBL" id="QHU07968.1"/>
    </source>
</evidence>